<dbReference type="PANTHER" id="PTHR43706:SF38">
    <property type="entry name" value="FAD_NAD(P)-BINDING DOMAIN-CONTAINING PROTEIN"/>
    <property type="match status" value="1"/>
</dbReference>
<accession>A0A835YW83</accession>
<dbReference type="Pfam" id="PF07992">
    <property type="entry name" value="Pyr_redox_2"/>
    <property type="match status" value="1"/>
</dbReference>
<sequence length="643" mass="69443">MAAGKDKDLFLKLELDYADFIAFSGRAVDTVEDALTHLRRSWEPKALGALNIKRDLSTQEGAKPRLVVLGTGWGGHALVKVIDHEKYDVVVVSPRNCFVFTPMLAASAVGTVDTSSITESIKEANPQVTYVQGTVRSVDADAHRITVDTFSSLNEGGSSASVEKVELEYSKLVNGTARSVDADAHRITVDTFSSLNEGGSSVSVEKFELKYSKLVYAVGSKTGTFGIRGVLENCYVLKEVSDARRLRRALLRTFDEASFPGVDEARRRALLSFLVIGSALLSFLVIGSALLRKFDEVSFPGVDEACRRALLSSLVIGSGPTGIEFTGELSDLLRNDVPRLFPDLLPYISLKILSADKTILPMFDKVLQEKGLKTLAAAGANVMLDTVVKEIKPGAAILSDGSQVPFGLCFWAGGTEARKLTRDTIAKARKLTRDIIAKIPGQSEMEGAARGQLTVDAYMRVKGVEDGSILGIGDAVRVAGQRLPTTGQVAAQEGAYVARLLNRGYALEGGDSPPVAPSIATEDKDIGAVAADWLRLRGDLTARPFHFLNLGVLAYLGSGAGVAELRGGDKTRLLDASGTVGFFLWRRLFKADIATDLAFDSWSTYLVKQVSMRNRVCVAIDWFKAKAFGRDFTSPSDYYSVEE</sequence>
<dbReference type="Proteomes" id="UP000664859">
    <property type="component" value="Unassembled WGS sequence"/>
</dbReference>
<evidence type="ECO:0000313" key="8">
    <source>
        <dbReference type="EMBL" id="KAG5178264.1"/>
    </source>
</evidence>
<dbReference type="OrthoDB" id="3244603at2759"/>
<comment type="similarity">
    <text evidence="1">Belongs to the NADH dehydrogenase family.</text>
</comment>
<keyword evidence="4" id="KW-0560">Oxidoreductase</keyword>
<evidence type="ECO:0000256" key="2">
    <source>
        <dbReference type="ARBA" id="ARBA00022630"/>
    </source>
</evidence>
<dbReference type="Gene3D" id="3.50.50.100">
    <property type="match status" value="3"/>
</dbReference>
<dbReference type="AlphaFoldDB" id="A0A835YW83"/>
<keyword evidence="6" id="KW-1133">Transmembrane helix</keyword>
<evidence type="ECO:0000256" key="3">
    <source>
        <dbReference type="ARBA" id="ARBA00022827"/>
    </source>
</evidence>
<name>A0A835YW83_9STRA</name>
<keyword evidence="5" id="KW-0520">NAD</keyword>
<keyword evidence="3" id="KW-0274">FAD</keyword>
<gene>
    <name evidence="8" type="ORF">JKP88DRAFT_330007</name>
</gene>
<keyword evidence="6" id="KW-0472">Membrane</keyword>
<evidence type="ECO:0000256" key="5">
    <source>
        <dbReference type="ARBA" id="ARBA00023027"/>
    </source>
</evidence>
<dbReference type="InterPro" id="IPR045024">
    <property type="entry name" value="NDH-2"/>
</dbReference>
<organism evidence="8 9">
    <name type="scientific">Tribonema minus</name>
    <dbReference type="NCBI Taxonomy" id="303371"/>
    <lineage>
        <taxon>Eukaryota</taxon>
        <taxon>Sar</taxon>
        <taxon>Stramenopiles</taxon>
        <taxon>Ochrophyta</taxon>
        <taxon>PX clade</taxon>
        <taxon>Xanthophyceae</taxon>
        <taxon>Tribonematales</taxon>
        <taxon>Tribonemataceae</taxon>
        <taxon>Tribonema</taxon>
    </lineage>
</organism>
<dbReference type="GO" id="GO:0005739">
    <property type="term" value="C:mitochondrion"/>
    <property type="evidence" value="ECO:0007669"/>
    <property type="project" value="TreeGrafter"/>
</dbReference>
<dbReference type="GO" id="GO:0003954">
    <property type="term" value="F:NADH dehydrogenase activity"/>
    <property type="evidence" value="ECO:0007669"/>
    <property type="project" value="InterPro"/>
</dbReference>
<dbReference type="InterPro" id="IPR023753">
    <property type="entry name" value="FAD/NAD-binding_dom"/>
</dbReference>
<comment type="caution">
    <text evidence="8">The sequence shown here is derived from an EMBL/GenBank/DDBJ whole genome shotgun (WGS) entry which is preliminary data.</text>
</comment>
<feature type="transmembrane region" description="Helical" evidence="6">
    <location>
        <begin position="269"/>
        <end position="291"/>
    </location>
</feature>
<proteinExistence type="inferred from homology"/>
<evidence type="ECO:0000259" key="7">
    <source>
        <dbReference type="Pfam" id="PF07992"/>
    </source>
</evidence>
<evidence type="ECO:0000313" key="9">
    <source>
        <dbReference type="Proteomes" id="UP000664859"/>
    </source>
</evidence>
<dbReference type="PANTHER" id="PTHR43706">
    <property type="entry name" value="NADH DEHYDROGENASE"/>
    <property type="match status" value="1"/>
</dbReference>
<protein>
    <submittedName>
        <fullName evidence="8">NADH dehydrogenase</fullName>
    </submittedName>
</protein>
<keyword evidence="9" id="KW-1185">Reference proteome</keyword>
<dbReference type="SUPFAM" id="SSF51905">
    <property type="entry name" value="FAD/NAD(P)-binding domain"/>
    <property type="match status" value="1"/>
</dbReference>
<feature type="domain" description="FAD/NAD(P)-binding" evidence="7">
    <location>
        <begin position="65"/>
        <end position="494"/>
    </location>
</feature>
<evidence type="ECO:0000256" key="1">
    <source>
        <dbReference type="ARBA" id="ARBA00005272"/>
    </source>
</evidence>
<evidence type="ECO:0000256" key="4">
    <source>
        <dbReference type="ARBA" id="ARBA00023002"/>
    </source>
</evidence>
<reference evidence="8" key="1">
    <citation type="submission" date="2021-02" db="EMBL/GenBank/DDBJ databases">
        <title>First Annotated Genome of the Yellow-green Alga Tribonema minus.</title>
        <authorList>
            <person name="Mahan K.M."/>
        </authorList>
    </citation>
    <scope>NUCLEOTIDE SEQUENCE</scope>
    <source>
        <strain evidence="8">UTEX B ZZ1240</strain>
    </source>
</reference>
<dbReference type="InterPro" id="IPR036188">
    <property type="entry name" value="FAD/NAD-bd_sf"/>
</dbReference>
<evidence type="ECO:0000256" key="6">
    <source>
        <dbReference type="SAM" id="Phobius"/>
    </source>
</evidence>
<dbReference type="EMBL" id="JAFCMP010000516">
    <property type="protein sequence ID" value="KAG5178264.1"/>
    <property type="molecule type" value="Genomic_DNA"/>
</dbReference>
<keyword evidence="2" id="KW-0285">Flavoprotein</keyword>
<keyword evidence="6" id="KW-0812">Transmembrane</keyword>